<dbReference type="EMBL" id="UOEW01000240">
    <property type="protein sequence ID" value="VAW39671.1"/>
    <property type="molecule type" value="Genomic_DNA"/>
</dbReference>
<dbReference type="GO" id="GO:0006313">
    <property type="term" value="P:DNA transposition"/>
    <property type="evidence" value="ECO:0007669"/>
    <property type="project" value="InterPro"/>
</dbReference>
<organism evidence="2">
    <name type="scientific">hydrothermal vent metagenome</name>
    <dbReference type="NCBI Taxonomy" id="652676"/>
    <lineage>
        <taxon>unclassified sequences</taxon>
        <taxon>metagenomes</taxon>
        <taxon>ecological metagenomes</taxon>
    </lineage>
</organism>
<feature type="domain" description="Transposase IS200-like" evidence="1">
    <location>
        <begin position="12"/>
        <end position="187"/>
    </location>
</feature>
<sequence length="315" mass="36928">MTTARKQLVSLEDTPYYHCYVRCVRRAFICGDDKCSGNNYDHRRQWIKDKIMAQIELFAIDCCAYAVMSNHYHVVLCVDEERAKSWDNREVLRRWSELYSLSYLTTKYYNREGVSKAELDAIYVEIEKYRDRLMSLSWFMRGINESTARRANAEDNCKGRFWEGRFKSQALLDEKAVLTCMAYVDLNPIRAKIAQTPEDSDYTSIQERIKQKNSKLKIFGKHDTDIPFALDDYLALVDCTGRAIIAESKGYIPAELPEILTRLGLNSNIWLDEIKYFDTWYYKAIGRIENLKKYCKSIQQQWIKGLPKVNSPIKT</sequence>
<dbReference type="Gene3D" id="3.30.70.1290">
    <property type="entry name" value="Transposase IS200-like"/>
    <property type="match status" value="1"/>
</dbReference>
<dbReference type="GO" id="GO:0004803">
    <property type="term" value="F:transposase activity"/>
    <property type="evidence" value="ECO:0007669"/>
    <property type="project" value="InterPro"/>
</dbReference>
<dbReference type="PANTHER" id="PTHR34322">
    <property type="entry name" value="TRANSPOSASE, Y1_TNP DOMAIN-CONTAINING"/>
    <property type="match status" value="1"/>
</dbReference>
<proteinExistence type="predicted"/>
<evidence type="ECO:0000313" key="2">
    <source>
        <dbReference type="EMBL" id="VAW39671.1"/>
    </source>
</evidence>
<dbReference type="InterPro" id="IPR002686">
    <property type="entry name" value="Transposase_17"/>
</dbReference>
<protein>
    <submittedName>
        <fullName evidence="2">Mobile element protein</fullName>
    </submittedName>
</protein>
<dbReference type="AlphaFoldDB" id="A0A3B0V9Z5"/>
<dbReference type="SMART" id="SM01321">
    <property type="entry name" value="Y1_Tnp"/>
    <property type="match status" value="1"/>
</dbReference>
<reference evidence="2" key="1">
    <citation type="submission" date="2018-06" db="EMBL/GenBank/DDBJ databases">
        <authorList>
            <person name="Zhirakovskaya E."/>
        </authorList>
    </citation>
    <scope>NUCLEOTIDE SEQUENCE</scope>
</reference>
<evidence type="ECO:0000259" key="1">
    <source>
        <dbReference type="SMART" id="SM01321"/>
    </source>
</evidence>
<dbReference type="PANTHER" id="PTHR34322:SF2">
    <property type="entry name" value="TRANSPOSASE IS200-LIKE DOMAIN-CONTAINING PROTEIN"/>
    <property type="match status" value="1"/>
</dbReference>
<dbReference type="SUPFAM" id="SSF143422">
    <property type="entry name" value="Transposase IS200-like"/>
    <property type="match status" value="1"/>
</dbReference>
<dbReference type="GO" id="GO:0003677">
    <property type="term" value="F:DNA binding"/>
    <property type="evidence" value="ECO:0007669"/>
    <property type="project" value="InterPro"/>
</dbReference>
<accession>A0A3B0V9Z5</accession>
<dbReference type="InterPro" id="IPR036515">
    <property type="entry name" value="Transposase_17_sf"/>
</dbReference>
<name>A0A3B0V9Z5_9ZZZZ</name>
<gene>
    <name evidence="2" type="ORF">MNBD_GAMMA01-1614</name>
</gene>